<organism evidence="1 2">
    <name type="scientific">Janibacter limosus</name>
    <dbReference type="NCBI Taxonomy" id="53458"/>
    <lineage>
        <taxon>Bacteria</taxon>
        <taxon>Bacillati</taxon>
        <taxon>Actinomycetota</taxon>
        <taxon>Actinomycetes</taxon>
        <taxon>Micrococcales</taxon>
        <taxon>Intrasporangiaceae</taxon>
        <taxon>Janibacter</taxon>
    </lineage>
</organism>
<dbReference type="EMBL" id="CP087977">
    <property type="protein sequence ID" value="UUZ46326.1"/>
    <property type="molecule type" value="Genomic_DNA"/>
</dbReference>
<reference evidence="1" key="1">
    <citation type="submission" date="2021-11" db="EMBL/GenBank/DDBJ databases">
        <title>Study of the species diversity of bacterial strains isolated from a unique natural object - Shulgan-Tash cave (Bashkiria).</title>
        <authorList>
            <person name="Sazanova A.L."/>
            <person name="Chirak E.R."/>
            <person name="Safronova V.I."/>
        </authorList>
    </citation>
    <scope>NUCLEOTIDE SEQUENCE</scope>
    <source>
        <strain evidence="1">P1</strain>
    </source>
</reference>
<evidence type="ECO:0000313" key="1">
    <source>
        <dbReference type="EMBL" id="UUZ46326.1"/>
    </source>
</evidence>
<protein>
    <submittedName>
        <fullName evidence="1">Uncharacterized protein</fullName>
    </submittedName>
</protein>
<dbReference type="Proteomes" id="UP001059663">
    <property type="component" value="Chromosome"/>
</dbReference>
<name>A0AC61U970_9MICO</name>
<accession>A0AC61U970</accession>
<sequence length="69" mass="7586">MRFIFTLCDRVLCLVRGEVLVQGTPGEVQSDPRVIEAYIGAADDEDGEVEALELETTFSAATHDEEDGR</sequence>
<evidence type="ECO:0000313" key="2">
    <source>
        <dbReference type="Proteomes" id="UP001059663"/>
    </source>
</evidence>
<gene>
    <name evidence="1" type="ORF">LP422_11660</name>
</gene>
<proteinExistence type="predicted"/>